<evidence type="ECO:0000256" key="1">
    <source>
        <dbReference type="ARBA" id="ARBA00008779"/>
    </source>
</evidence>
<comment type="similarity">
    <text evidence="1">Belongs to the sulfatase family.</text>
</comment>
<dbReference type="InterPro" id="IPR050738">
    <property type="entry name" value="Sulfatase"/>
</dbReference>
<dbReference type="PANTHER" id="PTHR42693">
    <property type="entry name" value="ARYLSULFATASE FAMILY MEMBER"/>
    <property type="match status" value="1"/>
</dbReference>
<dbReference type="Gene3D" id="3.40.720.10">
    <property type="entry name" value="Alkaline Phosphatase, subunit A"/>
    <property type="match status" value="1"/>
</dbReference>
<gene>
    <name evidence="5" type="ORF">FHR24_002409</name>
</gene>
<sequence>MTLKKISLFLFLAVATVATAQKKPNVLIILSDDQGWGDVGFNGAKDIPTPNLNALAKDGIIFSQGYSSHPYCSPSRAGLLTGRYQQKFGHENNPENEKQEEDTVIGLPLDELMISELLQQNDYQTCAIGKWHLGNAKKFLPNQRGFDDWYGFSGGGFNYWGRTTPENRALGVMRDGKLVPENELTYLTDDFSNEAVNYIDKYTKNEKPFFMYLAYNAPHAPIQATKEYTDKVTHIEDGERAAYAAMVVGMDAGIGKVIQKLKDTGEYENTLIIFYSDNGGHGHGASSYPYRGHKGMLFEGGIREPFTITWPAKIKGNRVYKEPIIALDIFPTIMAAANIEAPPSKKIDGVDLTSILTKKNKTLKERPMFWQYSGGEGYAVRDENYKLIYSYYKKDTYLFDIEKDELEQNNIASEHPKVVAELTAKYKKWAKDNAQPLWEDAHLFNCNREEKKRNIIINKAIAGDKNK</sequence>
<dbReference type="Gene3D" id="3.30.1120.10">
    <property type="match status" value="1"/>
</dbReference>
<dbReference type="PANTHER" id="PTHR42693:SF53">
    <property type="entry name" value="ENDO-4-O-SULFATASE"/>
    <property type="match status" value="1"/>
</dbReference>
<evidence type="ECO:0000313" key="5">
    <source>
        <dbReference type="EMBL" id="NIJ45938.1"/>
    </source>
</evidence>
<dbReference type="SUPFAM" id="SSF53649">
    <property type="entry name" value="Alkaline phosphatase-like"/>
    <property type="match status" value="1"/>
</dbReference>
<feature type="domain" description="Sulfatase N-terminal" evidence="4">
    <location>
        <begin position="24"/>
        <end position="339"/>
    </location>
</feature>
<dbReference type="Proteomes" id="UP000745859">
    <property type="component" value="Unassembled WGS sequence"/>
</dbReference>
<proteinExistence type="inferred from homology"/>
<keyword evidence="2" id="KW-0378">Hydrolase</keyword>
<name>A0ABX0UB36_9FLAO</name>
<dbReference type="InterPro" id="IPR000917">
    <property type="entry name" value="Sulfatase_N"/>
</dbReference>
<dbReference type="CDD" id="cd16144">
    <property type="entry name" value="ARS_like"/>
    <property type="match status" value="1"/>
</dbReference>
<feature type="chain" id="PRO_5046482355" evidence="3">
    <location>
        <begin position="21"/>
        <end position="467"/>
    </location>
</feature>
<dbReference type="InterPro" id="IPR017850">
    <property type="entry name" value="Alkaline_phosphatase_core_sf"/>
</dbReference>
<accession>A0ABX0UB36</accession>
<organism evidence="5 6">
    <name type="scientific">Wenyingzhuangia heitensis</name>
    <dbReference type="NCBI Taxonomy" id="1487859"/>
    <lineage>
        <taxon>Bacteria</taxon>
        <taxon>Pseudomonadati</taxon>
        <taxon>Bacteroidota</taxon>
        <taxon>Flavobacteriia</taxon>
        <taxon>Flavobacteriales</taxon>
        <taxon>Flavobacteriaceae</taxon>
        <taxon>Wenyingzhuangia</taxon>
    </lineage>
</organism>
<evidence type="ECO:0000256" key="2">
    <source>
        <dbReference type="ARBA" id="ARBA00022801"/>
    </source>
</evidence>
<reference evidence="5 6" key="1">
    <citation type="submission" date="2020-03" db="EMBL/GenBank/DDBJ databases">
        <title>Genomic Encyclopedia of Type Strains, Phase IV (KMG-IV): sequencing the most valuable type-strain genomes for metagenomic binning, comparative biology and taxonomic classification.</title>
        <authorList>
            <person name="Goeker M."/>
        </authorList>
    </citation>
    <scope>NUCLEOTIDE SEQUENCE [LARGE SCALE GENOMIC DNA]</scope>
    <source>
        <strain evidence="5 6">DSM 101599</strain>
    </source>
</reference>
<keyword evidence="3" id="KW-0732">Signal</keyword>
<dbReference type="RefSeq" id="WP_167188992.1">
    <property type="nucleotide sequence ID" value="NZ_JAASQL010000003.1"/>
</dbReference>
<evidence type="ECO:0000259" key="4">
    <source>
        <dbReference type="Pfam" id="PF00884"/>
    </source>
</evidence>
<protein>
    <submittedName>
        <fullName evidence="5">Arylsulfatase A-like enzyme</fullName>
    </submittedName>
</protein>
<comment type="caution">
    <text evidence="5">The sequence shown here is derived from an EMBL/GenBank/DDBJ whole genome shotgun (WGS) entry which is preliminary data.</text>
</comment>
<evidence type="ECO:0000256" key="3">
    <source>
        <dbReference type="SAM" id="SignalP"/>
    </source>
</evidence>
<dbReference type="Pfam" id="PF00884">
    <property type="entry name" value="Sulfatase"/>
    <property type="match status" value="1"/>
</dbReference>
<evidence type="ECO:0000313" key="6">
    <source>
        <dbReference type="Proteomes" id="UP000745859"/>
    </source>
</evidence>
<dbReference type="EMBL" id="JAASQL010000003">
    <property type="protein sequence ID" value="NIJ45938.1"/>
    <property type="molecule type" value="Genomic_DNA"/>
</dbReference>
<keyword evidence="6" id="KW-1185">Reference proteome</keyword>
<feature type="signal peptide" evidence="3">
    <location>
        <begin position="1"/>
        <end position="20"/>
    </location>
</feature>